<evidence type="ECO:0000313" key="2">
    <source>
        <dbReference type="EMBL" id="OGC34276.1"/>
    </source>
</evidence>
<gene>
    <name evidence="2" type="ORF">A2311_01080</name>
</gene>
<sequence length="111" mass="12080">MSTISDGMHNVNAITSQINALQEQAPTTESASIDPEEALVRLQSNFNDMLTKLISSDDDDDDDDSADPFAFLSNTNNNLTSGDINADAIAKYYQQTNTVPLGYTINYGKIL</sequence>
<comment type="caution">
    <text evidence="2">The sequence shown here is derived from an EMBL/GenBank/DDBJ whole genome shotgun (WGS) entry which is preliminary data.</text>
</comment>
<organism evidence="2 3">
    <name type="scientific">candidate division WOR-1 bacterium RIFOXYB2_FULL_48_7</name>
    <dbReference type="NCBI Taxonomy" id="1802583"/>
    <lineage>
        <taxon>Bacteria</taxon>
        <taxon>Bacillati</taxon>
        <taxon>Saganbacteria</taxon>
    </lineage>
</organism>
<dbReference type="Proteomes" id="UP000178951">
    <property type="component" value="Unassembled WGS sequence"/>
</dbReference>
<reference evidence="2 3" key="1">
    <citation type="journal article" date="2016" name="Nat. Commun.">
        <title>Thousands of microbial genomes shed light on interconnected biogeochemical processes in an aquifer system.</title>
        <authorList>
            <person name="Anantharaman K."/>
            <person name="Brown C.T."/>
            <person name="Hug L.A."/>
            <person name="Sharon I."/>
            <person name="Castelle C.J."/>
            <person name="Probst A.J."/>
            <person name="Thomas B.C."/>
            <person name="Singh A."/>
            <person name="Wilkins M.J."/>
            <person name="Karaoz U."/>
            <person name="Brodie E.L."/>
            <person name="Williams K.H."/>
            <person name="Hubbard S.S."/>
            <person name="Banfield J.F."/>
        </authorList>
    </citation>
    <scope>NUCLEOTIDE SEQUENCE [LARGE SCALE GENOMIC DNA]</scope>
</reference>
<evidence type="ECO:0000256" key="1">
    <source>
        <dbReference type="SAM" id="MobiDB-lite"/>
    </source>
</evidence>
<name>A0A1F4TNM5_UNCSA</name>
<proteinExistence type="predicted"/>
<accession>A0A1F4TNM5</accession>
<dbReference type="AlphaFoldDB" id="A0A1F4TNM5"/>
<feature type="region of interest" description="Disordered" evidence="1">
    <location>
        <begin position="53"/>
        <end position="72"/>
    </location>
</feature>
<dbReference type="EMBL" id="MEUF01000046">
    <property type="protein sequence ID" value="OGC34276.1"/>
    <property type="molecule type" value="Genomic_DNA"/>
</dbReference>
<feature type="compositionally biased region" description="Acidic residues" evidence="1">
    <location>
        <begin position="56"/>
        <end position="66"/>
    </location>
</feature>
<protein>
    <submittedName>
        <fullName evidence="2">Uncharacterized protein</fullName>
    </submittedName>
</protein>
<evidence type="ECO:0000313" key="3">
    <source>
        <dbReference type="Proteomes" id="UP000178951"/>
    </source>
</evidence>